<evidence type="ECO:0000256" key="1">
    <source>
        <dbReference type="ARBA" id="ARBA00023125"/>
    </source>
</evidence>
<evidence type="ECO:0000313" key="3">
    <source>
        <dbReference type="EMBL" id="AHW64846.1"/>
    </source>
</evidence>
<organism evidence="3 4">
    <name type="scientific">Corynebacterium glyciniphilum AJ 3170</name>
    <dbReference type="NCBI Taxonomy" id="1404245"/>
    <lineage>
        <taxon>Bacteria</taxon>
        <taxon>Bacillati</taxon>
        <taxon>Actinomycetota</taxon>
        <taxon>Actinomycetes</taxon>
        <taxon>Mycobacteriales</taxon>
        <taxon>Corynebacteriaceae</taxon>
        <taxon>Corynebacterium</taxon>
    </lineage>
</organism>
<evidence type="ECO:0000259" key="2">
    <source>
        <dbReference type="SMART" id="SM00530"/>
    </source>
</evidence>
<dbReference type="Gene3D" id="1.10.260.40">
    <property type="entry name" value="lambda repressor-like DNA-binding domains"/>
    <property type="match status" value="1"/>
</dbReference>
<dbReference type="EMBL" id="CP006842">
    <property type="protein sequence ID" value="AHW64846.1"/>
    <property type="molecule type" value="Genomic_DNA"/>
</dbReference>
<dbReference type="InterPro" id="IPR050807">
    <property type="entry name" value="TransReg_Diox_bact_type"/>
</dbReference>
<dbReference type="CDD" id="cd00093">
    <property type="entry name" value="HTH_XRE"/>
    <property type="match status" value="1"/>
</dbReference>
<dbReference type="eggNOG" id="ENOG5031U2F">
    <property type="taxonomic scope" value="Bacteria"/>
</dbReference>
<gene>
    <name evidence="3" type="ORF">CGLY_12030</name>
</gene>
<dbReference type="InterPro" id="IPR010982">
    <property type="entry name" value="Lambda_DNA-bd_dom_sf"/>
</dbReference>
<dbReference type="PANTHER" id="PTHR46797:SF1">
    <property type="entry name" value="METHYLPHOSPHONATE SYNTHASE"/>
    <property type="match status" value="1"/>
</dbReference>
<keyword evidence="4" id="KW-1185">Reference proteome</keyword>
<name>X5EE22_9CORY</name>
<dbReference type="SMART" id="SM00530">
    <property type="entry name" value="HTH_XRE"/>
    <property type="match status" value="1"/>
</dbReference>
<keyword evidence="1" id="KW-0238">DNA-binding</keyword>
<dbReference type="GO" id="GO:0003700">
    <property type="term" value="F:DNA-binding transcription factor activity"/>
    <property type="evidence" value="ECO:0007669"/>
    <property type="project" value="TreeGrafter"/>
</dbReference>
<dbReference type="Pfam" id="PF01381">
    <property type="entry name" value="HTH_3"/>
    <property type="match status" value="1"/>
</dbReference>
<evidence type="ECO:0000313" key="4">
    <source>
        <dbReference type="Proteomes" id="UP000023703"/>
    </source>
</evidence>
<accession>X5EE22</accession>
<protein>
    <submittedName>
        <fullName evidence="3">Putative transcriptional regulator, HTH3-type</fullName>
    </submittedName>
</protein>
<dbReference type="AlphaFoldDB" id="X5EE22"/>
<reference evidence="3 4" key="1">
    <citation type="journal article" date="2015" name="Int. J. Syst. Evol. Microbiol.">
        <title>Revisiting Corynebacterium glyciniphilum (ex Kubota et al., 1972) sp. nov., nom. rev., isolated from putrefied banana.</title>
        <authorList>
            <person name="Al-Dilaimi A."/>
            <person name="Bednarz H."/>
            <person name="Lomker A."/>
            <person name="Niehaus K."/>
            <person name="Kalinowski J."/>
            <person name="Ruckert C."/>
        </authorList>
    </citation>
    <scope>NUCLEOTIDE SEQUENCE [LARGE SCALE GENOMIC DNA]</scope>
    <source>
        <strain evidence="3">AJ 3170</strain>
    </source>
</reference>
<dbReference type="Proteomes" id="UP000023703">
    <property type="component" value="Chromosome"/>
</dbReference>
<sequence>MNLGQSISALRREQGMTQGALADEVGISTRGVIRVEQGQTSLTVDVLGRFADALGVRPSRLLALAEEREQQDV</sequence>
<dbReference type="KEGG" id="cgy:CGLY_12030"/>
<dbReference type="HOGENOM" id="CLU_066192_29_1_11"/>
<feature type="domain" description="HTH cro/C1-type" evidence="2">
    <location>
        <begin position="6"/>
        <end position="61"/>
    </location>
</feature>
<dbReference type="InterPro" id="IPR001387">
    <property type="entry name" value="Cro/C1-type_HTH"/>
</dbReference>
<dbReference type="GO" id="GO:0003677">
    <property type="term" value="F:DNA binding"/>
    <property type="evidence" value="ECO:0007669"/>
    <property type="project" value="UniProtKB-KW"/>
</dbReference>
<dbReference type="GO" id="GO:0005829">
    <property type="term" value="C:cytosol"/>
    <property type="evidence" value="ECO:0007669"/>
    <property type="project" value="TreeGrafter"/>
</dbReference>
<proteinExistence type="predicted"/>
<dbReference type="PANTHER" id="PTHR46797">
    <property type="entry name" value="HTH-TYPE TRANSCRIPTIONAL REGULATOR"/>
    <property type="match status" value="1"/>
</dbReference>
<dbReference type="SUPFAM" id="SSF47413">
    <property type="entry name" value="lambda repressor-like DNA-binding domains"/>
    <property type="match status" value="1"/>
</dbReference>